<dbReference type="KEGG" id="ccot:CCAX7_55140"/>
<evidence type="ECO:0000313" key="3">
    <source>
        <dbReference type="Proteomes" id="UP000287394"/>
    </source>
</evidence>
<evidence type="ECO:0000313" key="2">
    <source>
        <dbReference type="EMBL" id="BDI33463.1"/>
    </source>
</evidence>
<sequence length="276" mass="30031">MTIPQNSNCNTNTVQKPVFDPNKHLIAVQGGRKYLPVSARVQWFRSEHPDWTIETNPLTIDNDKQFAIFQAKIFNADGRLMAMGTKKEDIKGFGDYIEKAETGSVGRALALCGYGTQFAPELDEVAGGRFADTPQGSRHGDAAQAGRYGDSSRGGQGRGQRSGHPAARPASEFTRQDEQPESSETTEAPAVSTSCASCDRTLSKSQADFSKHNYGDALCPACQRERGAAESPSPAATFATRPAQSSTRPAQSSTRPQDREFESQRRERLEREGGRA</sequence>
<reference evidence="2 3" key="1">
    <citation type="journal article" date="2019" name="Int. J. Syst. Evol. Microbiol.">
        <title>Capsulimonas corticalis gen. nov., sp. nov., an aerobic capsulated bacterium, of a novel bacterial order, Capsulimonadales ord. nov., of the class Armatimonadia of the phylum Armatimonadetes.</title>
        <authorList>
            <person name="Li J."/>
            <person name="Kudo C."/>
            <person name="Tonouchi A."/>
        </authorList>
    </citation>
    <scope>NUCLEOTIDE SEQUENCE [LARGE SCALE GENOMIC DNA]</scope>
    <source>
        <strain evidence="2 3">AX-7</strain>
    </source>
</reference>
<dbReference type="AlphaFoldDB" id="A0A402D5P2"/>
<protein>
    <submittedName>
        <fullName evidence="2">Uncharacterized protein</fullName>
    </submittedName>
</protein>
<proteinExistence type="predicted"/>
<dbReference type="Proteomes" id="UP000287394">
    <property type="component" value="Chromosome"/>
</dbReference>
<feature type="region of interest" description="Disordered" evidence="1">
    <location>
        <begin position="127"/>
        <end position="196"/>
    </location>
</feature>
<feature type="compositionally biased region" description="Polar residues" evidence="1">
    <location>
        <begin position="242"/>
        <end position="255"/>
    </location>
</feature>
<accession>A0A402D5P2</accession>
<feature type="compositionally biased region" description="Basic and acidic residues" evidence="1">
    <location>
        <begin position="256"/>
        <end position="276"/>
    </location>
</feature>
<feature type="compositionally biased region" description="Polar residues" evidence="1">
    <location>
        <begin position="182"/>
        <end position="196"/>
    </location>
</feature>
<gene>
    <name evidence="2" type="ORF">CCAX7_55140</name>
</gene>
<keyword evidence="3" id="KW-1185">Reference proteome</keyword>
<dbReference type="EMBL" id="AP025739">
    <property type="protein sequence ID" value="BDI33463.1"/>
    <property type="molecule type" value="Genomic_DNA"/>
</dbReference>
<evidence type="ECO:0000256" key="1">
    <source>
        <dbReference type="SAM" id="MobiDB-lite"/>
    </source>
</evidence>
<organism evidence="2 3">
    <name type="scientific">Capsulimonas corticalis</name>
    <dbReference type="NCBI Taxonomy" id="2219043"/>
    <lineage>
        <taxon>Bacteria</taxon>
        <taxon>Bacillati</taxon>
        <taxon>Armatimonadota</taxon>
        <taxon>Armatimonadia</taxon>
        <taxon>Capsulimonadales</taxon>
        <taxon>Capsulimonadaceae</taxon>
        <taxon>Capsulimonas</taxon>
    </lineage>
</organism>
<dbReference type="OrthoDB" id="160261at2"/>
<feature type="region of interest" description="Disordered" evidence="1">
    <location>
        <begin position="224"/>
        <end position="276"/>
    </location>
</feature>
<name>A0A402D5P2_9BACT</name>